<dbReference type="OrthoDB" id="118677at2"/>
<dbReference type="RefSeq" id="WP_091875054.1">
    <property type="nucleotide sequence ID" value="NZ_FOLD01000014.1"/>
</dbReference>
<dbReference type="STRING" id="1164594.SAMN05216204_11469"/>
<dbReference type="Gene3D" id="1.20.1260.10">
    <property type="match status" value="1"/>
</dbReference>
<dbReference type="PANTHER" id="PTHR38593:SF1">
    <property type="entry name" value="BLR2558 PROTEIN"/>
    <property type="match status" value="1"/>
</dbReference>
<sequence>MQNKKQHISHLAAATLVAALFGAAPAQADTGQAATPSAGAPAAAPATATKLSRADRNALTDLAMANMAEIATARIAIGKSQNADVKAYAQRMIDDHTKAQAEVQALAKTKGVELPTELNVKFKAKSKLLETLSGDIFDRTYIKQSGRADHHDTHEKLRANLEGVKDADIKALALKIRPVVEQHLIMANEMIATTARNATGTAGTPGTDTSTATGKEPIPNKK</sequence>
<accession>A0A1I1P4W7</accession>
<evidence type="ECO:0000313" key="5">
    <source>
        <dbReference type="Proteomes" id="UP000198639"/>
    </source>
</evidence>
<evidence type="ECO:0000256" key="1">
    <source>
        <dbReference type="SAM" id="MobiDB-lite"/>
    </source>
</evidence>
<gene>
    <name evidence="4" type="ORF">SAMN05216204_11469</name>
</gene>
<feature type="compositionally biased region" description="Low complexity" evidence="1">
    <location>
        <begin position="196"/>
        <end position="214"/>
    </location>
</feature>
<name>A0A1I1P4W7_9BURK</name>
<keyword evidence="5" id="KW-1185">Reference proteome</keyword>
<keyword evidence="2" id="KW-0732">Signal</keyword>
<dbReference type="AlphaFoldDB" id="A0A1I1P4W7"/>
<reference evidence="5" key="1">
    <citation type="submission" date="2016-10" db="EMBL/GenBank/DDBJ databases">
        <authorList>
            <person name="Varghese N."/>
            <person name="Submissions S."/>
        </authorList>
    </citation>
    <scope>NUCLEOTIDE SEQUENCE [LARGE SCALE GENOMIC DNA]</scope>
    <source>
        <strain evidence="5">CGMCC 1.12041</strain>
    </source>
</reference>
<evidence type="ECO:0000313" key="4">
    <source>
        <dbReference type="EMBL" id="SFD02023.1"/>
    </source>
</evidence>
<dbReference type="EMBL" id="FOLD01000014">
    <property type="protein sequence ID" value="SFD02023.1"/>
    <property type="molecule type" value="Genomic_DNA"/>
</dbReference>
<dbReference type="InterPro" id="IPR012347">
    <property type="entry name" value="Ferritin-like"/>
</dbReference>
<feature type="region of interest" description="Disordered" evidence="1">
    <location>
        <begin position="196"/>
        <end position="222"/>
    </location>
</feature>
<proteinExistence type="predicted"/>
<dbReference type="InterPro" id="IPR025419">
    <property type="entry name" value="DUF4142"/>
</dbReference>
<evidence type="ECO:0000256" key="2">
    <source>
        <dbReference type="SAM" id="SignalP"/>
    </source>
</evidence>
<dbReference type="Proteomes" id="UP000198639">
    <property type="component" value="Unassembled WGS sequence"/>
</dbReference>
<feature type="signal peptide" evidence="2">
    <location>
        <begin position="1"/>
        <end position="28"/>
    </location>
</feature>
<feature type="domain" description="DUF4142" evidence="3">
    <location>
        <begin position="54"/>
        <end position="190"/>
    </location>
</feature>
<dbReference type="PANTHER" id="PTHR38593">
    <property type="entry name" value="BLR2558 PROTEIN"/>
    <property type="match status" value="1"/>
</dbReference>
<organism evidence="4 5">
    <name type="scientific">Massilia yuzhufengensis</name>
    <dbReference type="NCBI Taxonomy" id="1164594"/>
    <lineage>
        <taxon>Bacteria</taxon>
        <taxon>Pseudomonadati</taxon>
        <taxon>Pseudomonadota</taxon>
        <taxon>Betaproteobacteria</taxon>
        <taxon>Burkholderiales</taxon>
        <taxon>Oxalobacteraceae</taxon>
        <taxon>Telluria group</taxon>
        <taxon>Massilia</taxon>
    </lineage>
</organism>
<protein>
    <submittedName>
        <fullName evidence="4">Putative membrane protein</fullName>
    </submittedName>
</protein>
<dbReference type="Pfam" id="PF13628">
    <property type="entry name" value="DUF4142"/>
    <property type="match status" value="1"/>
</dbReference>
<evidence type="ECO:0000259" key="3">
    <source>
        <dbReference type="Pfam" id="PF13628"/>
    </source>
</evidence>
<feature type="chain" id="PRO_5011686917" evidence="2">
    <location>
        <begin position="29"/>
        <end position="222"/>
    </location>
</feature>